<dbReference type="AlphaFoldDB" id="A0A0G3H9C1"/>
<evidence type="ECO:0000313" key="2">
    <source>
        <dbReference type="EMBL" id="AKK09350.1"/>
    </source>
</evidence>
<dbReference type="KEGG" id="cted:CTEST_09625"/>
<organism evidence="2 3">
    <name type="scientific">Corynebacterium testudinoris</name>
    <dbReference type="NCBI Taxonomy" id="136857"/>
    <lineage>
        <taxon>Bacteria</taxon>
        <taxon>Bacillati</taxon>
        <taxon>Actinomycetota</taxon>
        <taxon>Actinomycetes</taxon>
        <taxon>Mycobacteriales</taxon>
        <taxon>Corynebacteriaceae</taxon>
        <taxon>Corynebacterium</taxon>
    </lineage>
</organism>
<dbReference type="STRING" id="136857.CTEST_09625"/>
<feature type="region of interest" description="Disordered" evidence="1">
    <location>
        <begin position="476"/>
        <end position="498"/>
    </location>
</feature>
<protein>
    <recommendedName>
        <fullName evidence="4">PPE family protein</fullName>
    </recommendedName>
</protein>
<dbReference type="EMBL" id="CP011545">
    <property type="protein sequence ID" value="AKK09350.1"/>
    <property type="molecule type" value="Genomic_DNA"/>
</dbReference>
<accession>A0A0G3H9C1</accession>
<evidence type="ECO:0008006" key="4">
    <source>
        <dbReference type="Google" id="ProtNLM"/>
    </source>
</evidence>
<reference evidence="2 3" key="1">
    <citation type="journal article" date="2015" name="Genome Announc.">
        <title>Complete Genome Sequence of the Type Strain Corynebacterium testudinoris DSM 44614, Recovered from Necrotic Lesions in the Mouth of a Tortoise.</title>
        <authorList>
            <person name="Ruckert C."/>
            <person name="Kriete M."/>
            <person name="Jaenicke S."/>
            <person name="Winkler A."/>
            <person name="Tauch A."/>
        </authorList>
    </citation>
    <scope>NUCLEOTIDE SEQUENCE [LARGE SCALE GENOMIC DNA]</scope>
    <source>
        <strain evidence="2 3">DSM 44614</strain>
    </source>
</reference>
<reference evidence="3" key="2">
    <citation type="submission" date="2015-05" db="EMBL/GenBank/DDBJ databases">
        <title>Complete genome sequence of Corynebacterium testudinoris DSM 44614, recovered from necrotic lesions in the mouth of a tortoise.</title>
        <authorList>
            <person name="Ruckert C."/>
            <person name="Albersmeier A."/>
            <person name="Winkler A."/>
            <person name="Tauch A."/>
        </authorList>
    </citation>
    <scope>NUCLEOTIDE SEQUENCE [LARGE SCALE GENOMIC DNA]</scope>
    <source>
        <strain evidence="3">DSM 44614</strain>
    </source>
</reference>
<dbReference type="PATRIC" id="fig|136857.5.peg.1910"/>
<name>A0A0G3H9C1_9CORY</name>
<gene>
    <name evidence="2" type="ORF">CTEST_09625</name>
</gene>
<evidence type="ECO:0000313" key="3">
    <source>
        <dbReference type="Proteomes" id="UP000035540"/>
    </source>
</evidence>
<proteinExistence type="predicted"/>
<sequence>MEMHIVPESLRLGFKKIAAISDRAASMADKAAQASLNGSFSGVSGLDQLGGGHGGVINGGAGSAAKILGSYAEQVNWLSNAMAATTQALTGQNTFVGHGMDLADEGGSVGTEGVVFPERPRPQFENFDFQPPFVTPALSLEHLSTEFTATKLKEAVDAAARWNQLSAEAAVIADDLHSVAREVADSNSGDVIDAAVEKIEGVAMAGETFAQNASIMQTSVERLAAIKSQGAHRVNVAKMKIYPISDPVQRMAAEQAFLQTFPATFSPFVTTGIPPIRNLMVMDGSGDGGGEIALGMEDIEGKGSKHNSTGVRPEGMTQMLHAATQAMGEGSFGTVEQGMDALSGVGAEGVSTTAANAATSALPAPPMSMPGGLGLGGGAPAAPAFGASGIPAAPLPMGGQRPSLGTMGTMAASASMPPLRPMMGEQGMGGAMGAYGMGRAGTAGASGGRGGSGPIIGGAGSGGVLSAVPGTGLAPTATPAGAVGTGASTRTPGTGTGRGMMPMMGAPMAGGAQQGKASGKVRTVTSAVEEDENLAALLGERAPVVPGVIGAWVRG</sequence>
<evidence type="ECO:0000256" key="1">
    <source>
        <dbReference type="SAM" id="MobiDB-lite"/>
    </source>
</evidence>
<keyword evidence="3" id="KW-1185">Reference proteome</keyword>
<dbReference type="Proteomes" id="UP000035540">
    <property type="component" value="Chromosome"/>
</dbReference>